<dbReference type="FunFam" id="3.30.160.60:FF:000446">
    <property type="entry name" value="Zinc finger protein"/>
    <property type="match status" value="1"/>
</dbReference>
<feature type="domain" description="C2H2-type" evidence="8">
    <location>
        <begin position="308"/>
        <end position="335"/>
    </location>
</feature>
<feature type="domain" description="C2H2-type" evidence="8">
    <location>
        <begin position="588"/>
        <end position="615"/>
    </location>
</feature>
<keyword evidence="2" id="KW-0677">Repeat</keyword>
<feature type="domain" description="C2H2-type" evidence="8">
    <location>
        <begin position="169"/>
        <end position="196"/>
    </location>
</feature>
<dbReference type="Pfam" id="PF13912">
    <property type="entry name" value="zf-C2H2_6"/>
    <property type="match status" value="2"/>
</dbReference>
<feature type="domain" description="C2H2-type" evidence="8">
    <location>
        <begin position="58"/>
        <end position="85"/>
    </location>
</feature>
<feature type="domain" description="C2H2-type" evidence="8">
    <location>
        <begin position="84"/>
        <end position="111"/>
    </location>
</feature>
<evidence type="ECO:0000256" key="5">
    <source>
        <dbReference type="ARBA" id="ARBA00023242"/>
    </source>
</evidence>
<evidence type="ECO:0000256" key="4">
    <source>
        <dbReference type="ARBA" id="ARBA00022833"/>
    </source>
</evidence>
<dbReference type="EMBL" id="NHOQ01000034">
    <property type="protein sequence ID" value="PWA33697.1"/>
    <property type="molecule type" value="Genomic_DNA"/>
</dbReference>
<keyword evidence="1" id="KW-0479">Metal-binding</keyword>
<evidence type="ECO:0000313" key="10">
    <source>
        <dbReference type="Proteomes" id="UP000250572"/>
    </source>
</evidence>
<dbReference type="PROSITE" id="PS00028">
    <property type="entry name" value="ZINC_FINGER_C2H2_1"/>
    <property type="match status" value="14"/>
</dbReference>
<feature type="compositionally biased region" description="Basic and acidic residues" evidence="7">
    <location>
        <begin position="230"/>
        <end position="240"/>
    </location>
</feature>
<feature type="domain" description="C2H2-type" evidence="8">
    <location>
        <begin position="491"/>
        <end position="519"/>
    </location>
</feature>
<dbReference type="PANTHER" id="PTHR24393">
    <property type="entry name" value="ZINC FINGER PROTEIN"/>
    <property type="match status" value="1"/>
</dbReference>
<proteinExistence type="predicted"/>
<name>A0A315WD94_GAMAF</name>
<evidence type="ECO:0000259" key="8">
    <source>
        <dbReference type="PROSITE" id="PS50157"/>
    </source>
</evidence>
<feature type="domain" description="C2H2-type" evidence="8">
    <location>
        <begin position="277"/>
        <end position="304"/>
    </location>
</feature>
<dbReference type="InterPro" id="IPR013087">
    <property type="entry name" value="Znf_C2H2_type"/>
</dbReference>
<dbReference type="Gene3D" id="3.30.160.60">
    <property type="entry name" value="Classic Zinc Finger"/>
    <property type="match status" value="12"/>
</dbReference>
<dbReference type="FunFam" id="3.30.160.60:FF:000100">
    <property type="entry name" value="Zinc finger 45-like"/>
    <property type="match status" value="1"/>
</dbReference>
<organism evidence="9 10">
    <name type="scientific">Gambusia affinis</name>
    <name type="common">Western mosquitofish</name>
    <name type="synonym">Heterandria affinis</name>
    <dbReference type="NCBI Taxonomy" id="33528"/>
    <lineage>
        <taxon>Eukaryota</taxon>
        <taxon>Metazoa</taxon>
        <taxon>Chordata</taxon>
        <taxon>Craniata</taxon>
        <taxon>Vertebrata</taxon>
        <taxon>Euteleostomi</taxon>
        <taxon>Actinopterygii</taxon>
        <taxon>Neopterygii</taxon>
        <taxon>Teleostei</taxon>
        <taxon>Neoteleostei</taxon>
        <taxon>Acanthomorphata</taxon>
        <taxon>Ovalentaria</taxon>
        <taxon>Atherinomorphae</taxon>
        <taxon>Cyprinodontiformes</taxon>
        <taxon>Poeciliidae</taxon>
        <taxon>Poeciliinae</taxon>
        <taxon>Gambusia</taxon>
    </lineage>
</organism>
<dbReference type="InterPro" id="IPR036236">
    <property type="entry name" value="Znf_C2H2_sf"/>
</dbReference>
<dbReference type="AlphaFoldDB" id="A0A315WD94"/>
<accession>A0A315WD94</accession>
<dbReference type="GO" id="GO:0001228">
    <property type="term" value="F:DNA-binding transcription activator activity, RNA polymerase II-specific"/>
    <property type="evidence" value="ECO:0007669"/>
    <property type="project" value="TreeGrafter"/>
</dbReference>
<dbReference type="PANTHER" id="PTHR24393:SF34">
    <property type="entry name" value="PR_SET DOMAIN 13"/>
    <property type="match status" value="1"/>
</dbReference>
<evidence type="ECO:0000256" key="3">
    <source>
        <dbReference type="ARBA" id="ARBA00022771"/>
    </source>
</evidence>
<feature type="domain" description="C2H2-type" evidence="8">
    <location>
        <begin position="141"/>
        <end position="168"/>
    </location>
</feature>
<feature type="domain" description="C2H2-type" evidence="8">
    <location>
        <begin position="30"/>
        <end position="57"/>
    </location>
</feature>
<keyword evidence="3 6" id="KW-0863">Zinc-finger</keyword>
<feature type="domain" description="C2H2-type" evidence="8">
    <location>
        <begin position="530"/>
        <end position="557"/>
    </location>
</feature>
<feature type="domain" description="C2H2-type" evidence="8">
    <location>
        <begin position="196"/>
        <end position="219"/>
    </location>
</feature>
<keyword evidence="10" id="KW-1185">Reference proteome</keyword>
<feature type="domain" description="C2H2-type" evidence="8">
    <location>
        <begin position="461"/>
        <end position="489"/>
    </location>
</feature>
<evidence type="ECO:0000256" key="1">
    <source>
        <dbReference type="ARBA" id="ARBA00022723"/>
    </source>
</evidence>
<keyword evidence="4" id="KW-0862">Zinc</keyword>
<evidence type="ECO:0000313" key="9">
    <source>
        <dbReference type="EMBL" id="PWA33697.1"/>
    </source>
</evidence>
<evidence type="ECO:0000256" key="7">
    <source>
        <dbReference type="SAM" id="MobiDB-lite"/>
    </source>
</evidence>
<feature type="region of interest" description="Disordered" evidence="7">
    <location>
        <begin position="216"/>
        <end position="240"/>
    </location>
</feature>
<dbReference type="GO" id="GO:0000978">
    <property type="term" value="F:RNA polymerase II cis-regulatory region sequence-specific DNA binding"/>
    <property type="evidence" value="ECO:0007669"/>
    <property type="project" value="TreeGrafter"/>
</dbReference>
<feature type="compositionally biased region" description="Basic and acidic residues" evidence="7">
    <location>
        <begin position="10"/>
        <end position="22"/>
    </location>
</feature>
<dbReference type="Pfam" id="PF00096">
    <property type="entry name" value="zf-C2H2"/>
    <property type="match status" value="7"/>
</dbReference>
<dbReference type="GO" id="GO:0005634">
    <property type="term" value="C:nucleus"/>
    <property type="evidence" value="ECO:0007669"/>
    <property type="project" value="UniProtKB-SubCell"/>
</dbReference>
<evidence type="ECO:0000256" key="6">
    <source>
        <dbReference type="PROSITE-ProRule" id="PRU00042"/>
    </source>
</evidence>
<evidence type="ECO:0000256" key="2">
    <source>
        <dbReference type="ARBA" id="ARBA00022737"/>
    </source>
</evidence>
<keyword evidence="5" id="KW-0539">Nucleus</keyword>
<gene>
    <name evidence="9" type="ORF">CCH79_00007556</name>
</gene>
<feature type="domain" description="C2H2-type" evidence="8">
    <location>
        <begin position="249"/>
        <end position="276"/>
    </location>
</feature>
<sequence>MPKPSSPDDSVTKESSSEPDIAKDCPKPTLTCRFCGLYFHVLSTLKKHERNHRGERPYRCLECRKGFKKLTHLISHRVVHQKRIQCTVCRKILPTIGDLIQHRSSHPKEKKGMLPCPECPAKFQYPASQLQQHQRMHKSEFQCQTCGRGFVTLFALRTHKHSHGRSRPFRCSKCDLGFAGPTQLAEHMSTHREESFPCDICNKIFQCKSSRAEHRKTHSVLGDSASHSHSKGEHKQSKSEFGHGTEFRYRCGICNERFRDPEELSEHGCLEAEERHYICTECNKHFLHASHLKKHRNTHQQSWSDREYPCNQCNSSFSSSQHFLRHLETHDGTATRDVQVQDSSDGLICPVCHQCFASATELIHHFPTHPDCALETEKAECDATEGELEGQELLHPTTPAEYECSLCSGIFLGKEALCNHLCALQDQKEVENTTFDPADASSPHQAAWDEEEVDVTGEDLYKCHECTMQFSSKSSLLEHQNNQHTNKWKEFKCETCGKTFAKKRYLRKHQLRQHGTKERATTTADLDKTFKCVQCRARFYTAQDLSNHMRLHAEKEAGEYRCDMCYKSFSKRSLLRQHQESHVGEVVYECTECDKAFAFPHLLEEHQHSHAAPSERCHSLSPFSPVLCIPCPHINQGHCYAERSNLTIGEVQAMMHLPPCIIMLASSLDARLSSNISEGLLEVKANHGKDEADHVLEEA</sequence>
<protein>
    <recommendedName>
        <fullName evidence="8">C2H2-type domain-containing protein</fullName>
    </recommendedName>
</protein>
<dbReference type="Proteomes" id="UP000250572">
    <property type="component" value="Unassembled WGS sequence"/>
</dbReference>
<feature type="domain" description="C2H2-type" evidence="8">
    <location>
        <begin position="560"/>
        <end position="587"/>
    </location>
</feature>
<dbReference type="SMART" id="SM00355">
    <property type="entry name" value="ZnF_C2H2"/>
    <property type="match status" value="17"/>
</dbReference>
<dbReference type="GO" id="GO:0008270">
    <property type="term" value="F:zinc ion binding"/>
    <property type="evidence" value="ECO:0007669"/>
    <property type="project" value="UniProtKB-KW"/>
</dbReference>
<dbReference type="SUPFAM" id="SSF57667">
    <property type="entry name" value="beta-beta-alpha zinc fingers"/>
    <property type="match status" value="8"/>
</dbReference>
<feature type="region of interest" description="Disordered" evidence="7">
    <location>
        <begin position="1"/>
        <end position="22"/>
    </location>
</feature>
<reference evidence="9 10" key="1">
    <citation type="journal article" date="2018" name="G3 (Bethesda)">
        <title>A High-Quality Reference Genome for the Invasive Mosquitofish Gambusia affinis Using a Chicago Library.</title>
        <authorList>
            <person name="Hoffberg S.L."/>
            <person name="Troendle N.J."/>
            <person name="Glenn T.C."/>
            <person name="Mahmud O."/>
            <person name="Louha S."/>
            <person name="Chalopin D."/>
            <person name="Bennetzen J.L."/>
            <person name="Mauricio R."/>
        </authorList>
    </citation>
    <scope>NUCLEOTIDE SEQUENCE [LARGE SCALE GENOMIC DNA]</scope>
    <source>
        <strain evidence="9">NE01/NJP1002.9</strain>
        <tissue evidence="9">Muscle</tissue>
    </source>
</reference>
<dbReference type="PROSITE" id="PS50157">
    <property type="entry name" value="ZINC_FINGER_C2H2_2"/>
    <property type="match status" value="14"/>
</dbReference>
<comment type="caution">
    <text evidence="9">The sequence shown here is derived from an EMBL/GenBank/DDBJ whole genome shotgun (WGS) entry which is preliminary data.</text>
</comment>